<evidence type="ECO:0000313" key="3">
    <source>
        <dbReference type="EMBL" id="GEQ86773.1"/>
    </source>
</evidence>
<dbReference type="Pfam" id="PF06580">
    <property type="entry name" value="His_kinase"/>
    <property type="match status" value="1"/>
</dbReference>
<sequence>MIYYAVPMFLFKKKYLLFFVSTIPLILIAALVTSEIGPQPPAHLPRLEIGGPPKNLPSRFFVNLLILSISCVSAVLLETFIYAQQNEKAIAFAKAELMESELKFLKMQINPHFLFNALNNIYALSVINSEKTQESISTLSEMLRYVIYDCEQPKVPLKKELNYIINYIELFKLKSSKNFNISFTKNVIDENVIVAPMLFIPYIENAFKHSGIEKGRDNFISISLTQSEKKIEFIVENSNLSSQSPTDTQGGIGLPNVQKRLEILYPNKHILEISRLNVFKVYLKLFIE</sequence>
<dbReference type="Gene3D" id="3.30.565.10">
    <property type="entry name" value="Histidine kinase-like ATPase, C-terminal domain"/>
    <property type="match status" value="1"/>
</dbReference>
<comment type="caution">
    <text evidence="3">The sequence shown here is derived from an EMBL/GenBank/DDBJ whole genome shotgun (WGS) entry which is preliminary data.</text>
</comment>
<evidence type="ECO:0000256" key="1">
    <source>
        <dbReference type="SAM" id="Phobius"/>
    </source>
</evidence>
<keyword evidence="1" id="KW-0812">Transmembrane</keyword>
<evidence type="ECO:0000313" key="4">
    <source>
        <dbReference type="Proteomes" id="UP000326994"/>
    </source>
</evidence>
<dbReference type="GO" id="GO:0016020">
    <property type="term" value="C:membrane"/>
    <property type="evidence" value="ECO:0007669"/>
    <property type="project" value="InterPro"/>
</dbReference>
<feature type="domain" description="Signal transduction histidine kinase internal region" evidence="2">
    <location>
        <begin position="100"/>
        <end position="177"/>
    </location>
</feature>
<gene>
    <name evidence="3" type="ORF">ULMS_22810</name>
</gene>
<dbReference type="AlphaFoldDB" id="A0A5J4FXL9"/>
<dbReference type="PANTHER" id="PTHR34220:SF7">
    <property type="entry name" value="SENSOR HISTIDINE KINASE YPDA"/>
    <property type="match status" value="1"/>
</dbReference>
<dbReference type="InterPro" id="IPR010559">
    <property type="entry name" value="Sig_transdc_His_kin_internal"/>
</dbReference>
<accession>A0A5J4FXL9</accession>
<protein>
    <recommendedName>
        <fullName evidence="2">Signal transduction histidine kinase internal region domain-containing protein</fullName>
    </recommendedName>
</protein>
<keyword evidence="1" id="KW-0472">Membrane</keyword>
<organism evidence="3 4">
    <name type="scientific">Patiriisocius marinistellae</name>
    <dbReference type="NCBI Taxonomy" id="2494560"/>
    <lineage>
        <taxon>Bacteria</taxon>
        <taxon>Pseudomonadati</taxon>
        <taxon>Bacteroidota</taxon>
        <taxon>Flavobacteriia</taxon>
        <taxon>Flavobacteriales</taxon>
        <taxon>Flavobacteriaceae</taxon>
        <taxon>Patiriisocius</taxon>
    </lineage>
</organism>
<feature type="transmembrane region" description="Helical" evidence="1">
    <location>
        <begin position="60"/>
        <end position="83"/>
    </location>
</feature>
<name>A0A5J4FXL9_9FLAO</name>
<dbReference type="InterPro" id="IPR036890">
    <property type="entry name" value="HATPase_C_sf"/>
</dbReference>
<dbReference type="PANTHER" id="PTHR34220">
    <property type="entry name" value="SENSOR HISTIDINE KINASE YPDA"/>
    <property type="match status" value="1"/>
</dbReference>
<dbReference type="EMBL" id="BKCF01000004">
    <property type="protein sequence ID" value="GEQ86773.1"/>
    <property type="molecule type" value="Genomic_DNA"/>
</dbReference>
<evidence type="ECO:0000259" key="2">
    <source>
        <dbReference type="Pfam" id="PF06580"/>
    </source>
</evidence>
<dbReference type="InterPro" id="IPR050640">
    <property type="entry name" value="Bact_2-comp_sensor_kinase"/>
</dbReference>
<dbReference type="Proteomes" id="UP000326994">
    <property type="component" value="Unassembled WGS sequence"/>
</dbReference>
<reference evidence="3 4" key="1">
    <citation type="submission" date="2019-08" db="EMBL/GenBank/DDBJ databases">
        <title>Ulvibacter marinistellae sp. nov., isolated from a starfish, Patiria pectinifera.</title>
        <authorList>
            <person name="Kawano K."/>
            <person name="Ushijima N."/>
            <person name="Kihara M."/>
            <person name="Itoh H."/>
        </authorList>
    </citation>
    <scope>NUCLEOTIDE SEQUENCE [LARGE SCALE GENOMIC DNA]</scope>
    <source>
        <strain evidence="3 4">KK4</strain>
    </source>
</reference>
<dbReference type="GO" id="GO:0000155">
    <property type="term" value="F:phosphorelay sensor kinase activity"/>
    <property type="evidence" value="ECO:0007669"/>
    <property type="project" value="InterPro"/>
</dbReference>
<keyword evidence="1" id="KW-1133">Transmembrane helix</keyword>
<keyword evidence="4" id="KW-1185">Reference proteome</keyword>
<proteinExistence type="predicted"/>